<dbReference type="SUPFAM" id="SSF49899">
    <property type="entry name" value="Concanavalin A-like lectins/glucanases"/>
    <property type="match status" value="1"/>
</dbReference>
<dbReference type="Gene3D" id="2.60.120.200">
    <property type="match status" value="1"/>
</dbReference>
<feature type="non-terminal residue" evidence="1">
    <location>
        <position position="1"/>
    </location>
</feature>
<sequence>TLQHVVVNYDLLDGRSIYVNGELVADDTEAAGHLNDWDDNFALAVGNEVDNQQMWQSTVRFLAVHSRVLTPEQIVSNYDAG</sequence>
<reference evidence="1" key="1">
    <citation type="submission" date="2023-07" db="EMBL/GenBank/DDBJ databases">
        <title>Genome content predicts the carbon catabolic preferences of heterotrophic bacteria.</title>
        <authorList>
            <person name="Gralka M."/>
        </authorList>
    </citation>
    <scope>NUCLEOTIDE SEQUENCE</scope>
    <source>
        <strain evidence="1">I3M17_2</strain>
    </source>
</reference>
<dbReference type="AlphaFoldDB" id="A0AAW7XFV8"/>
<dbReference type="Pfam" id="PF13385">
    <property type="entry name" value="Laminin_G_3"/>
    <property type="match status" value="1"/>
</dbReference>
<evidence type="ECO:0000313" key="2">
    <source>
        <dbReference type="Proteomes" id="UP001169760"/>
    </source>
</evidence>
<accession>A0AAW7XFV8</accession>
<organism evidence="1 2">
    <name type="scientific">Saccharophagus degradans</name>
    <dbReference type="NCBI Taxonomy" id="86304"/>
    <lineage>
        <taxon>Bacteria</taxon>
        <taxon>Pseudomonadati</taxon>
        <taxon>Pseudomonadota</taxon>
        <taxon>Gammaproteobacteria</taxon>
        <taxon>Cellvibrionales</taxon>
        <taxon>Cellvibrionaceae</taxon>
        <taxon>Saccharophagus</taxon>
    </lineage>
</organism>
<name>A0AAW7XFV8_9GAMM</name>
<comment type="caution">
    <text evidence="1">The sequence shown here is derived from an EMBL/GenBank/DDBJ whole genome shotgun (WGS) entry which is preliminary data.</text>
</comment>
<gene>
    <name evidence="1" type="ORF">Q4521_22290</name>
</gene>
<proteinExistence type="predicted"/>
<feature type="non-terminal residue" evidence="1">
    <location>
        <position position="81"/>
    </location>
</feature>
<dbReference type="EMBL" id="JAUOPB010000445">
    <property type="protein sequence ID" value="MDO6425224.1"/>
    <property type="molecule type" value="Genomic_DNA"/>
</dbReference>
<dbReference type="InterPro" id="IPR013320">
    <property type="entry name" value="ConA-like_dom_sf"/>
</dbReference>
<dbReference type="RefSeq" id="WP_303494680.1">
    <property type="nucleotide sequence ID" value="NZ_JAUOPB010000445.1"/>
</dbReference>
<dbReference type="Proteomes" id="UP001169760">
    <property type="component" value="Unassembled WGS sequence"/>
</dbReference>
<protein>
    <submittedName>
        <fullName evidence="1">LamG-like jellyroll fold domain-containing protein</fullName>
    </submittedName>
</protein>
<evidence type="ECO:0000313" key="1">
    <source>
        <dbReference type="EMBL" id="MDO6425224.1"/>
    </source>
</evidence>